<feature type="domain" description="Type I restriction modification DNA specificity" evidence="4">
    <location>
        <begin position="200"/>
        <end position="371"/>
    </location>
</feature>
<keyword evidence="5" id="KW-0540">Nuclease</keyword>
<dbReference type="RefSeq" id="WP_345267971.1">
    <property type="nucleotide sequence ID" value="NZ_BAABHB010000004.1"/>
</dbReference>
<comment type="caution">
    <text evidence="5">The sequence shown here is derived from an EMBL/GenBank/DDBJ whole genome shotgun (WGS) entry which is preliminary data.</text>
</comment>
<evidence type="ECO:0000259" key="4">
    <source>
        <dbReference type="Pfam" id="PF01420"/>
    </source>
</evidence>
<keyword evidence="2" id="KW-0680">Restriction system</keyword>
<dbReference type="PANTHER" id="PTHR30408">
    <property type="entry name" value="TYPE-1 RESTRICTION ENZYME ECOKI SPECIFICITY PROTEIN"/>
    <property type="match status" value="1"/>
</dbReference>
<evidence type="ECO:0000313" key="5">
    <source>
        <dbReference type="EMBL" id="GAA4407018.1"/>
    </source>
</evidence>
<evidence type="ECO:0000256" key="1">
    <source>
        <dbReference type="ARBA" id="ARBA00010923"/>
    </source>
</evidence>
<dbReference type="Pfam" id="PF01420">
    <property type="entry name" value="Methylase_S"/>
    <property type="match status" value="2"/>
</dbReference>
<evidence type="ECO:0000256" key="3">
    <source>
        <dbReference type="ARBA" id="ARBA00023125"/>
    </source>
</evidence>
<comment type="similarity">
    <text evidence="1">Belongs to the type-I restriction system S methylase family.</text>
</comment>
<feature type="domain" description="Type I restriction modification DNA specificity" evidence="4">
    <location>
        <begin position="27"/>
        <end position="168"/>
    </location>
</feature>
<evidence type="ECO:0000256" key="2">
    <source>
        <dbReference type="ARBA" id="ARBA00022747"/>
    </source>
</evidence>
<evidence type="ECO:0000313" key="6">
    <source>
        <dbReference type="Proteomes" id="UP001500936"/>
    </source>
</evidence>
<proteinExistence type="inferred from homology"/>
<dbReference type="Proteomes" id="UP001500936">
    <property type="component" value="Unassembled WGS sequence"/>
</dbReference>
<keyword evidence="3" id="KW-0238">DNA-binding</keyword>
<dbReference type="Gene3D" id="3.90.220.20">
    <property type="entry name" value="DNA methylase specificity domains"/>
    <property type="match status" value="2"/>
</dbReference>
<accession>A0ABP8KH12</accession>
<sequence length="395" mass="44723">MTKTIKLGEVIESPISGEWGEEGSRVKVLRSTNFTNEGYLDLSDVVTRNIPEKKIQQKKLKPGDIIIEKSGGSPNQPVGRVVYFDVADEDYLFSNFTSVIRPKNGVFPRFLFWFLFGNHLNKQTLNYQNKTTGIINLQLQRYIEETNLLIPPLPEQRRIAALLDRADALRQKDRQLLTYYDELAQSVFLDMFGDPVTNEKEWEVSDLGNMIQDGPKNGLYKPSSAYGSGTPILRIDSFYNGQIVDIGSLKRVAATSSELAQYLIEENDIVINRVNSRSHLGKSALIPRLAEPTLFESNMMRVKFKSALHPVYTIYILNSTYVKNQILGRAKDAVNQSSINQDDIRSFEIPIPPLSLQQQFASIIENIEHQKVAVRQQMAESEALFGRLLQESFGG</sequence>
<dbReference type="InterPro" id="IPR052021">
    <property type="entry name" value="Type-I_RS_S_subunit"/>
</dbReference>
<name>A0ABP8KH12_9BACT</name>
<dbReference type="InterPro" id="IPR000055">
    <property type="entry name" value="Restrct_endonuc_typeI_TRD"/>
</dbReference>
<protein>
    <submittedName>
        <fullName evidence="5">Restriction endonuclease subunit S</fullName>
    </submittedName>
</protein>
<keyword evidence="6" id="KW-1185">Reference proteome</keyword>
<dbReference type="CDD" id="cd17517">
    <property type="entry name" value="RMtype1_S_EcoKI_StySPI-TRD2-CR2_like"/>
    <property type="match status" value="1"/>
</dbReference>
<keyword evidence="5" id="KW-0378">Hydrolase</keyword>
<gene>
    <name evidence="5" type="ORF">GCM10023187_27150</name>
</gene>
<dbReference type="CDD" id="cd17252">
    <property type="entry name" value="RMtype1_S_EcoKI-TRD1-CR1_like"/>
    <property type="match status" value="1"/>
</dbReference>
<dbReference type="SUPFAM" id="SSF116734">
    <property type="entry name" value="DNA methylase specificity domain"/>
    <property type="match status" value="2"/>
</dbReference>
<dbReference type="PANTHER" id="PTHR30408:SF12">
    <property type="entry name" value="TYPE I RESTRICTION ENZYME MJAVIII SPECIFICITY SUBUNIT"/>
    <property type="match status" value="1"/>
</dbReference>
<keyword evidence="5" id="KW-0255">Endonuclease</keyword>
<reference evidence="6" key="1">
    <citation type="journal article" date="2019" name="Int. J. Syst. Evol. Microbiol.">
        <title>The Global Catalogue of Microorganisms (GCM) 10K type strain sequencing project: providing services to taxonomists for standard genome sequencing and annotation.</title>
        <authorList>
            <consortium name="The Broad Institute Genomics Platform"/>
            <consortium name="The Broad Institute Genome Sequencing Center for Infectious Disease"/>
            <person name="Wu L."/>
            <person name="Ma J."/>
        </authorList>
    </citation>
    <scope>NUCLEOTIDE SEQUENCE [LARGE SCALE GENOMIC DNA]</scope>
    <source>
        <strain evidence="6">JCM 17925</strain>
    </source>
</reference>
<dbReference type="EMBL" id="BAABHB010000004">
    <property type="protein sequence ID" value="GAA4407018.1"/>
    <property type="molecule type" value="Genomic_DNA"/>
</dbReference>
<dbReference type="GO" id="GO:0004519">
    <property type="term" value="F:endonuclease activity"/>
    <property type="evidence" value="ECO:0007669"/>
    <property type="project" value="UniProtKB-KW"/>
</dbReference>
<dbReference type="InterPro" id="IPR044946">
    <property type="entry name" value="Restrct_endonuc_typeI_TRD_sf"/>
</dbReference>
<organism evidence="5 6">
    <name type="scientific">Nibrella viscosa</name>
    <dbReference type="NCBI Taxonomy" id="1084524"/>
    <lineage>
        <taxon>Bacteria</taxon>
        <taxon>Pseudomonadati</taxon>
        <taxon>Bacteroidota</taxon>
        <taxon>Cytophagia</taxon>
        <taxon>Cytophagales</taxon>
        <taxon>Spirosomataceae</taxon>
        <taxon>Nibrella</taxon>
    </lineage>
</organism>